<dbReference type="GO" id="GO:0005739">
    <property type="term" value="C:mitochondrion"/>
    <property type="evidence" value="ECO:0007669"/>
    <property type="project" value="TreeGrafter"/>
</dbReference>
<dbReference type="SUPFAM" id="SSF53098">
    <property type="entry name" value="Ribonuclease H-like"/>
    <property type="match status" value="1"/>
</dbReference>
<protein>
    <recommendedName>
        <fullName evidence="6">Exonuclease domain-containing protein</fullName>
    </recommendedName>
</protein>
<keyword evidence="4" id="KW-0269">Exonuclease</keyword>
<evidence type="ECO:0000256" key="5">
    <source>
        <dbReference type="SAM" id="MobiDB-lite"/>
    </source>
</evidence>
<reference evidence="7 8" key="1">
    <citation type="submission" date="2019-07" db="EMBL/GenBank/DDBJ databases">
        <title>Genome assembly of two rare yeast pathogens: Diutina rugosa and Trichomonascus ciferrii.</title>
        <authorList>
            <person name="Mixao V."/>
            <person name="Saus E."/>
            <person name="Hansen A."/>
            <person name="Lass-Flor C."/>
            <person name="Gabaldon T."/>
        </authorList>
    </citation>
    <scope>NUCLEOTIDE SEQUENCE [LARGE SCALE GENOMIC DNA]</scope>
    <source>
        <strain evidence="7 8">CBS 613</strain>
    </source>
</reference>
<keyword evidence="8" id="KW-1185">Reference proteome</keyword>
<dbReference type="OrthoDB" id="270189at2759"/>
<keyword evidence="2" id="KW-0540">Nuclease</keyword>
<dbReference type="SMART" id="SM00479">
    <property type="entry name" value="EXOIII"/>
    <property type="match status" value="1"/>
</dbReference>
<comment type="similarity">
    <text evidence="1">Belongs to the oligoribonuclease family.</text>
</comment>
<dbReference type="GO" id="GO:0000175">
    <property type="term" value="F:3'-5'-RNA exonuclease activity"/>
    <property type="evidence" value="ECO:0007669"/>
    <property type="project" value="InterPro"/>
</dbReference>
<dbReference type="EMBL" id="SWFT01000050">
    <property type="protein sequence ID" value="KAA8905089.1"/>
    <property type="molecule type" value="Genomic_DNA"/>
</dbReference>
<dbReference type="Gene3D" id="3.30.420.10">
    <property type="entry name" value="Ribonuclease H-like superfamily/Ribonuclease H"/>
    <property type="match status" value="1"/>
</dbReference>
<comment type="caution">
    <text evidence="7">The sequence shown here is derived from an EMBL/GenBank/DDBJ whole genome shotgun (WGS) entry which is preliminary data.</text>
</comment>
<dbReference type="PANTHER" id="PTHR11046">
    <property type="entry name" value="OLIGORIBONUCLEASE, MITOCHONDRIAL"/>
    <property type="match status" value="1"/>
</dbReference>
<organism evidence="7 8">
    <name type="scientific">Diutina rugosa</name>
    <name type="common">Yeast</name>
    <name type="synonym">Candida rugosa</name>
    <dbReference type="NCBI Taxonomy" id="5481"/>
    <lineage>
        <taxon>Eukaryota</taxon>
        <taxon>Fungi</taxon>
        <taxon>Dikarya</taxon>
        <taxon>Ascomycota</taxon>
        <taxon>Saccharomycotina</taxon>
        <taxon>Pichiomycetes</taxon>
        <taxon>Debaryomycetaceae</taxon>
        <taxon>Diutina</taxon>
    </lineage>
</organism>
<dbReference type="Pfam" id="PF00929">
    <property type="entry name" value="RNase_T"/>
    <property type="match status" value="1"/>
</dbReference>
<proteinExistence type="inferred from homology"/>
<name>A0A642UY11_DIURU</name>
<evidence type="ECO:0000259" key="6">
    <source>
        <dbReference type="SMART" id="SM00479"/>
    </source>
</evidence>
<evidence type="ECO:0000256" key="1">
    <source>
        <dbReference type="ARBA" id="ARBA00009921"/>
    </source>
</evidence>
<dbReference type="GO" id="GO:0003676">
    <property type="term" value="F:nucleic acid binding"/>
    <property type="evidence" value="ECO:0007669"/>
    <property type="project" value="InterPro"/>
</dbReference>
<sequence>MSSIVNVAKRRLSASATQATAAATKRTKPVGHPIVWIDCEMTGLDVYNDHIIEICCLITDGNLDLLDEKGYESTVYYPKSVLDSMNEWCVKQHGQSGLTQKILDHPDQTLEKVNSELLEYVKTYVPEPRTAVMAGNSIHMDKFFMMREFKPVVDHLHYRLIDVSSISEFGKRHNPELMKCTPRKRTLHTARSDIIESINQLKWYRENYLKSADETKEVVAQFEDEQKKERAEKEQAEKESNGEKQSAEKEASS</sequence>
<dbReference type="InterPro" id="IPR012337">
    <property type="entry name" value="RNaseH-like_sf"/>
</dbReference>
<dbReference type="FunFam" id="3.30.420.10:FF:000003">
    <property type="entry name" value="Oligoribonuclease"/>
    <property type="match status" value="1"/>
</dbReference>
<feature type="domain" description="Exonuclease" evidence="6">
    <location>
        <begin position="33"/>
        <end position="210"/>
    </location>
</feature>
<evidence type="ECO:0000313" key="7">
    <source>
        <dbReference type="EMBL" id="KAA8905089.1"/>
    </source>
</evidence>
<gene>
    <name evidence="7" type="ORF">DIURU_001517</name>
</gene>
<feature type="region of interest" description="Disordered" evidence="5">
    <location>
        <begin position="221"/>
        <end position="253"/>
    </location>
</feature>
<dbReference type="InterPro" id="IPR036397">
    <property type="entry name" value="RNaseH_sf"/>
</dbReference>
<dbReference type="VEuPathDB" id="FungiDB:DIURU_001517"/>
<dbReference type="OMA" id="AFFHYRN"/>
<accession>A0A642UY11</accession>
<dbReference type="AlphaFoldDB" id="A0A642UY11"/>
<dbReference type="InterPro" id="IPR022894">
    <property type="entry name" value="Oligoribonuclease"/>
</dbReference>
<feature type="compositionally biased region" description="Basic and acidic residues" evidence="5">
    <location>
        <begin position="224"/>
        <end position="253"/>
    </location>
</feature>
<keyword evidence="3" id="KW-0378">Hydrolase</keyword>
<evidence type="ECO:0000256" key="4">
    <source>
        <dbReference type="ARBA" id="ARBA00022839"/>
    </source>
</evidence>
<dbReference type="CDD" id="cd06135">
    <property type="entry name" value="Orn"/>
    <property type="match status" value="1"/>
</dbReference>
<dbReference type="RefSeq" id="XP_034013475.1">
    <property type="nucleotide sequence ID" value="XM_034154069.1"/>
</dbReference>
<dbReference type="GeneID" id="54780170"/>
<dbReference type="PANTHER" id="PTHR11046:SF0">
    <property type="entry name" value="OLIGORIBONUCLEASE, MITOCHONDRIAL"/>
    <property type="match status" value="1"/>
</dbReference>
<dbReference type="NCBIfam" id="NF003765">
    <property type="entry name" value="PRK05359.1"/>
    <property type="match status" value="1"/>
</dbReference>
<dbReference type="Proteomes" id="UP000449547">
    <property type="component" value="Unassembled WGS sequence"/>
</dbReference>
<dbReference type="InterPro" id="IPR013520">
    <property type="entry name" value="Ribonucl_H"/>
</dbReference>
<evidence type="ECO:0000313" key="8">
    <source>
        <dbReference type="Proteomes" id="UP000449547"/>
    </source>
</evidence>
<evidence type="ECO:0000256" key="3">
    <source>
        <dbReference type="ARBA" id="ARBA00022801"/>
    </source>
</evidence>
<evidence type="ECO:0000256" key="2">
    <source>
        <dbReference type="ARBA" id="ARBA00022722"/>
    </source>
</evidence>